<protein>
    <submittedName>
        <fullName evidence="1">Uncharacterized protein</fullName>
    </submittedName>
</protein>
<comment type="caution">
    <text evidence="1">The sequence shown here is derived from an EMBL/GenBank/DDBJ whole genome shotgun (WGS) entry which is preliminary data.</text>
</comment>
<accession>A0A645DLB8</accession>
<sequence>MARIPFELNENLKEEFEKRLKAFDLPSYQRLSTSQLLRAFTALVITMDNKQLANLLITTNKAEGAIENYLQLTTKHGMEHTFDAVPEIPFEKRYMLMIDVESGLQSKEKIESVVKQIMLNRDKAAVGSIKAETNEILGSLSKQALYVPEE</sequence>
<name>A0A645DLB8_9ZZZZ</name>
<gene>
    <name evidence="1" type="ORF">SDC9_136451</name>
</gene>
<dbReference type="EMBL" id="VSSQ01036783">
    <property type="protein sequence ID" value="MPM89342.1"/>
    <property type="molecule type" value="Genomic_DNA"/>
</dbReference>
<organism evidence="1">
    <name type="scientific">bioreactor metagenome</name>
    <dbReference type="NCBI Taxonomy" id="1076179"/>
    <lineage>
        <taxon>unclassified sequences</taxon>
        <taxon>metagenomes</taxon>
        <taxon>ecological metagenomes</taxon>
    </lineage>
</organism>
<reference evidence="1" key="1">
    <citation type="submission" date="2019-08" db="EMBL/GenBank/DDBJ databases">
        <authorList>
            <person name="Kucharzyk K."/>
            <person name="Murdoch R.W."/>
            <person name="Higgins S."/>
            <person name="Loffler F."/>
        </authorList>
    </citation>
    <scope>NUCLEOTIDE SEQUENCE</scope>
</reference>
<proteinExistence type="predicted"/>
<evidence type="ECO:0000313" key="1">
    <source>
        <dbReference type="EMBL" id="MPM89342.1"/>
    </source>
</evidence>
<dbReference type="AlphaFoldDB" id="A0A645DLB8"/>